<feature type="region of interest" description="Disordered" evidence="1">
    <location>
        <begin position="53"/>
        <end position="83"/>
    </location>
</feature>
<dbReference type="Proteomes" id="UP000298493">
    <property type="component" value="Unassembled WGS sequence"/>
</dbReference>
<reference evidence="2 3" key="1">
    <citation type="submission" date="2019-04" db="EMBL/GenBank/DDBJ databases">
        <title>High contiguity whole genome sequence and gene annotation resource for two Venturia nashicola isolates.</title>
        <authorList>
            <person name="Prokchorchik M."/>
            <person name="Won K."/>
            <person name="Lee Y."/>
            <person name="Choi E.D."/>
            <person name="Segonzac C."/>
            <person name="Sohn K.H."/>
        </authorList>
    </citation>
    <scope>NUCLEOTIDE SEQUENCE [LARGE SCALE GENOMIC DNA]</scope>
    <source>
        <strain evidence="2 3">PRI2</strain>
    </source>
</reference>
<gene>
    <name evidence="2" type="ORF">E6O75_ATG00336</name>
</gene>
<evidence type="ECO:0000313" key="3">
    <source>
        <dbReference type="Proteomes" id="UP000298493"/>
    </source>
</evidence>
<organism evidence="2 3">
    <name type="scientific">Venturia nashicola</name>
    <dbReference type="NCBI Taxonomy" id="86259"/>
    <lineage>
        <taxon>Eukaryota</taxon>
        <taxon>Fungi</taxon>
        <taxon>Dikarya</taxon>
        <taxon>Ascomycota</taxon>
        <taxon>Pezizomycotina</taxon>
        <taxon>Dothideomycetes</taxon>
        <taxon>Pleosporomycetidae</taxon>
        <taxon>Venturiales</taxon>
        <taxon>Venturiaceae</taxon>
        <taxon>Venturia</taxon>
    </lineage>
</organism>
<keyword evidence="3" id="KW-1185">Reference proteome</keyword>
<dbReference type="EMBL" id="SNSC02000001">
    <property type="protein sequence ID" value="TID27569.1"/>
    <property type="molecule type" value="Genomic_DNA"/>
</dbReference>
<name>A0A4Z1PN24_9PEZI</name>
<evidence type="ECO:0000313" key="2">
    <source>
        <dbReference type="EMBL" id="TID27569.1"/>
    </source>
</evidence>
<protein>
    <submittedName>
        <fullName evidence="2">Uncharacterized protein</fullName>
    </submittedName>
</protein>
<feature type="compositionally biased region" description="Basic and acidic residues" evidence="1">
    <location>
        <begin position="53"/>
        <end position="72"/>
    </location>
</feature>
<accession>A0A4Z1PN24</accession>
<dbReference type="AlphaFoldDB" id="A0A4Z1PN24"/>
<feature type="region of interest" description="Disordered" evidence="1">
    <location>
        <begin position="15"/>
        <end position="34"/>
    </location>
</feature>
<comment type="caution">
    <text evidence="2">The sequence shown here is derived from an EMBL/GenBank/DDBJ whole genome shotgun (WGS) entry which is preliminary data.</text>
</comment>
<evidence type="ECO:0000256" key="1">
    <source>
        <dbReference type="SAM" id="MobiDB-lite"/>
    </source>
</evidence>
<proteinExistence type="predicted"/>
<feature type="compositionally biased region" description="Basic and acidic residues" evidence="1">
    <location>
        <begin position="24"/>
        <end position="34"/>
    </location>
</feature>
<sequence>MPRKQALDVDRLRSVQSPGVRIQQHSEMDVGEKPFKDGCWREALRGWMLERSPSRMDVGENPSRMDVEEKRTPSRTLRLSKMP</sequence>